<dbReference type="Pfam" id="PF09469">
    <property type="entry name" value="Cobl"/>
    <property type="match status" value="1"/>
</dbReference>
<dbReference type="InterPro" id="IPR019025">
    <property type="entry name" value="Cordon-bleu_ubiquitin_domain"/>
</dbReference>
<evidence type="ECO:0000313" key="2">
    <source>
        <dbReference type="Ensembl" id="ENSEEEP00000018237.2"/>
    </source>
</evidence>
<dbReference type="GeneTree" id="ENSGT00530000063608"/>
<reference evidence="3" key="1">
    <citation type="journal article" date="2014" name="Science">
        <title>Nonhuman genetics. Genomic basis for the convergent evolution of electric organs.</title>
        <authorList>
            <person name="Gallant J.R."/>
            <person name="Traeger L.L."/>
            <person name="Volkening J.D."/>
            <person name="Moffett H."/>
            <person name="Chen P.H."/>
            <person name="Novina C.D."/>
            <person name="Phillips G.N.Jr."/>
            <person name="Anand R."/>
            <person name="Wells G.B."/>
            <person name="Pinch M."/>
            <person name="Guth R."/>
            <person name="Unguez G.A."/>
            <person name="Albert J.S."/>
            <person name="Zakon H.H."/>
            <person name="Samanta M.P."/>
            <person name="Sussman M.R."/>
        </authorList>
    </citation>
    <scope>NUCLEOTIDE SEQUENCE [LARGE SCALE GENOMIC DNA]</scope>
</reference>
<reference evidence="3" key="2">
    <citation type="journal article" date="2017" name="Sci. Adv.">
        <title>A tail of two voltages: Proteomic comparison of the three electric organs of the electric eel.</title>
        <authorList>
            <person name="Traeger L.L."/>
            <person name="Sabat G."/>
            <person name="Barrett-Wilt G.A."/>
            <person name="Wells G.B."/>
            <person name="Sussman M.R."/>
        </authorList>
    </citation>
    <scope>NUCLEOTIDE SEQUENCE [LARGE SCALE GENOMIC DNA]</scope>
</reference>
<sequence>MAEIPERPSLKTDSIYRHTMEQEDVADGDLSLTVQVPGGQETSVTVNSSKPVMDLLISLCAQYHLNPSDHFIELISTNQNHIKFKPSSLIGSLEAERVVLKPKGSEDNTKRVPNMPIATVRLIINYRQSHKAVVRVNPRVPLAELLPAVCDKCEFDPNSTILLRDSQSEHPLDLTKTLNDYGIRDLYAKDTKAVSSASKDTTAPTHKGCKKEKLTTVKKGQEEKENRGLFSLFRRSKKMTEEVWLSSPCAPVCLASCEDQPIVEL</sequence>
<dbReference type="Ensembl" id="ENSEEET00000018438.2">
    <property type="protein sequence ID" value="ENSEEEP00000018237.2"/>
    <property type="gene ID" value="ENSEEEG00000008959.2"/>
</dbReference>
<keyword evidence="3" id="KW-1185">Reference proteome</keyword>
<dbReference type="InterPro" id="IPR003116">
    <property type="entry name" value="RBD_dom"/>
</dbReference>
<dbReference type="PANTHER" id="PTHR21557">
    <property type="entry name" value="CORDON-BLEU"/>
    <property type="match status" value="1"/>
</dbReference>
<dbReference type="InterPro" id="IPR039895">
    <property type="entry name" value="COBL-like"/>
</dbReference>
<reference evidence="2" key="4">
    <citation type="submission" date="2025-08" db="UniProtKB">
        <authorList>
            <consortium name="Ensembl"/>
        </authorList>
    </citation>
    <scope>IDENTIFICATION</scope>
</reference>
<accession>A0A4W4F273</accession>
<dbReference type="PANTHER" id="PTHR21557:SF2">
    <property type="entry name" value="CORDON-BLEU PROTEIN-LIKE 1"/>
    <property type="match status" value="1"/>
</dbReference>
<evidence type="ECO:0000313" key="3">
    <source>
        <dbReference type="Proteomes" id="UP000314983"/>
    </source>
</evidence>
<dbReference type="STRING" id="8005.ENSEEEP00000018237"/>
<dbReference type="GO" id="GO:0003785">
    <property type="term" value="F:actin monomer binding"/>
    <property type="evidence" value="ECO:0007669"/>
    <property type="project" value="InterPro"/>
</dbReference>
<organism evidence="2 3">
    <name type="scientific">Electrophorus electricus</name>
    <name type="common">Electric eel</name>
    <name type="synonym">Gymnotus electricus</name>
    <dbReference type="NCBI Taxonomy" id="8005"/>
    <lineage>
        <taxon>Eukaryota</taxon>
        <taxon>Metazoa</taxon>
        <taxon>Chordata</taxon>
        <taxon>Craniata</taxon>
        <taxon>Vertebrata</taxon>
        <taxon>Euteleostomi</taxon>
        <taxon>Actinopterygii</taxon>
        <taxon>Neopterygii</taxon>
        <taxon>Teleostei</taxon>
        <taxon>Ostariophysi</taxon>
        <taxon>Gymnotiformes</taxon>
        <taxon>Gymnotoidei</taxon>
        <taxon>Gymnotidae</taxon>
        <taxon>Electrophorus</taxon>
    </lineage>
</organism>
<dbReference type="Gene3D" id="3.10.20.90">
    <property type="entry name" value="Phosphatidylinositol 3-kinase Catalytic Subunit, Chain A, domain 1"/>
    <property type="match status" value="1"/>
</dbReference>
<reference evidence="2" key="3">
    <citation type="submission" date="2020-05" db="EMBL/GenBank/DDBJ databases">
        <title>Electrophorus electricus (electric eel) genome, fEleEle1, primary haplotype.</title>
        <authorList>
            <person name="Myers G."/>
            <person name="Meyer A."/>
            <person name="Fedrigo O."/>
            <person name="Formenti G."/>
            <person name="Rhie A."/>
            <person name="Tracey A."/>
            <person name="Sims Y."/>
            <person name="Jarvis E.D."/>
        </authorList>
    </citation>
    <scope>NUCLEOTIDE SEQUENCE [LARGE SCALE GENOMIC DNA]</scope>
</reference>
<proteinExistence type="predicted"/>
<dbReference type="SUPFAM" id="SSF54236">
    <property type="entry name" value="Ubiquitin-like"/>
    <property type="match status" value="1"/>
</dbReference>
<dbReference type="Proteomes" id="UP000314983">
    <property type="component" value="Chromosome 1"/>
</dbReference>
<feature type="domain" description="RBD" evidence="1">
    <location>
        <begin position="30"/>
        <end position="103"/>
    </location>
</feature>
<dbReference type="OMA" id="YHLREIN"/>
<dbReference type="InterPro" id="IPR029071">
    <property type="entry name" value="Ubiquitin-like_domsf"/>
</dbReference>
<protein>
    <recommendedName>
        <fullName evidence="1">RBD domain-containing protein</fullName>
    </recommendedName>
</protein>
<dbReference type="GO" id="GO:0007165">
    <property type="term" value="P:signal transduction"/>
    <property type="evidence" value="ECO:0007669"/>
    <property type="project" value="InterPro"/>
</dbReference>
<dbReference type="AlphaFoldDB" id="A0A4W4F273"/>
<dbReference type="PROSITE" id="PS50898">
    <property type="entry name" value="RBD"/>
    <property type="match status" value="1"/>
</dbReference>
<name>A0A4W4F273_ELEEL</name>
<reference evidence="2" key="5">
    <citation type="submission" date="2025-09" db="UniProtKB">
        <authorList>
            <consortium name="Ensembl"/>
        </authorList>
    </citation>
    <scope>IDENTIFICATION</scope>
</reference>
<evidence type="ECO:0000259" key="1">
    <source>
        <dbReference type="PROSITE" id="PS50898"/>
    </source>
</evidence>